<dbReference type="Pfam" id="PF08245">
    <property type="entry name" value="Mur_ligase_M"/>
    <property type="match status" value="1"/>
</dbReference>
<dbReference type="OrthoDB" id="9800958at2"/>
<dbReference type="InterPro" id="IPR036615">
    <property type="entry name" value="Mur_ligase_C_dom_sf"/>
</dbReference>
<dbReference type="Gene3D" id="3.40.1190.10">
    <property type="entry name" value="Mur-like, catalytic domain"/>
    <property type="match status" value="1"/>
</dbReference>
<dbReference type="InterPro" id="IPR013221">
    <property type="entry name" value="Mur_ligase_cen"/>
</dbReference>
<feature type="domain" description="Mur ligase central" evidence="16">
    <location>
        <begin position="110"/>
        <end position="309"/>
    </location>
</feature>
<evidence type="ECO:0000256" key="13">
    <source>
        <dbReference type="RuleBase" id="RU004135"/>
    </source>
</evidence>
<dbReference type="GO" id="GO:0000287">
    <property type="term" value="F:magnesium ion binding"/>
    <property type="evidence" value="ECO:0007669"/>
    <property type="project" value="UniProtKB-UniRule"/>
</dbReference>
<comment type="function">
    <text evidence="12">Catalyzes the addition of an amino acid to the nucleotide precursor UDP-N-acetylmuramoyl-L-alanyl-D-glutamate (UMAG) in the biosynthesis of bacterial cell-wall peptidoglycan.</text>
</comment>
<proteinExistence type="inferred from homology"/>
<evidence type="ECO:0000256" key="4">
    <source>
        <dbReference type="ARBA" id="ARBA00022598"/>
    </source>
</evidence>
<feature type="modified residue" description="N6-carboxylysine" evidence="12">
    <location>
        <position position="224"/>
    </location>
</feature>
<name>A0A0A3IKH9_9BACI</name>
<dbReference type="InterPro" id="IPR036565">
    <property type="entry name" value="Mur-like_cat_sf"/>
</dbReference>
<dbReference type="NCBIfam" id="NF001126">
    <property type="entry name" value="PRK00139.1-4"/>
    <property type="match status" value="1"/>
</dbReference>
<dbReference type="PANTHER" id="PTHR23135:SF4">
    <property type="entry name" value="UDP-N-ACETYLMURAMOYL-L-ALANYL-D-GLUTAMATE--2,6-DIAMINOPIMELATE LIGASE MURE HOMOLOG, CHLOROPLASTIC"/>
    <property type="match status" value="1"/>
</dbReference>
<dbReference type="GO" id="GO:0008360">
    <property type="term" value="P:regulation of cell shape"/>
    <property type="evidence" value="ECO:0007669"/>
    <property type="project" value="UniProtKB-KW"/>
</dbReference>
<comment type="pathway">
    <text evidence="1 12 13">Cell wall biogenesis; peptidoglycan biosynthesis.</text>
</comment>
<comment type="similarity">
    <text evidence="2 12">Belongs to the MurCDEF family. MurE subfamily.</text>
</comment>
<dbReference type="InterPro" id="IPR005761">
    <property type="entry name" value="UDP-N-AcMur-Glu-dNH2Pim_ligase"/>
</dbReference>
<dbReference type="HAMAP" id="MF_00208">
    <property type="entry name" value="MurE"/>
    <property type="match status" value="1"/>
</dbReference>
<keyword evidence="7 12" id="KW-0067">ATP-binding</keyword>
<reference evidence="17 18" key="1">
    <citation type="submission" date="2014-02" db="EMBL/GenBank/DDBJ databases">
        <title>Draft genome sequence of Lysinibacillus odysseyi NBRC 100172.</title>
        <authorList>
            <person name="Zhang F."/>
            <person name="Wang G."/>
            <person name="Zhang L."/>
        </authorList>
    </citation>
    <scope>NUCLEOTIDE SEQUENCE [LARGE SCALE GENOMIC DNA]</scope>
    <source>
        <strain evidence="17 18">NBRC 100172</strain>
    </source>
</reference>
<organism evidence="17 18">
    <name type="scientific">Lysinibacillus odysseyi 34hs-1 = NBRC 100172</name>
    <dbReference type="NCBI Taxonomy" id="1220589"/>
    <lineage>
        <taxon>Bacteria</taxon>
        <taxon>Bacillati</taxon>
        <taxon>Bacillota</taxon>
        <taxon>Bacilli</taxon>
        <taxon>Bacillales</taxon>
        <taxon>Bacillaceae</taxon>
        <taxon>Lysinibacillus</taxon>
    </lineage>
</organism>
<evidence type="ECO:0000256" key="12">
    <source>
        <dbReference type="HAMAP-Rule" id="MF_00208"/>
    </source>
</evidence>
<dbReference type="NCBIfam" id="TIGR01085">
    <property type="entry name" value="murE"/>
    <property type="match status" value="1"/>
</dbReference>
<keyword evidence="12" id="KW-0460">Magnesium</keyword>
<dbReference type="Pfam" id="PF01225">
    <property type="entry name" value="Mur_ligase"/>
    <property type="match status" value="1"/>
</dbReference>
<dbReference type="SUPFAM" id="SSF53623">
    <property type="entry name" value="MurD-like peptide ligases, catalytic domain"/>
    <property type="match status" value="1"/>
</dbReference>
<keyword evidence="3 12" id="KW-0963">Cytoplasm</keyword>
<dbReference type="Gene3D" id="3.40.1390.10">
    <property type="entry name" value="MurE/MurF, N-terminal domain"/>
    <property type="match status" value="1"/>
</dbReference>
<dbReference type="SUPFAM" id="SSF53244">
    <property type="entry name" value="MurD-like peptide ligases, peptide-binding domain"/>
    <property type="match status" value="1"/>
</dbReference>
<keyword evidence="6 12" id="KW-0547">Nucleotide-binding</keyword>
<feature type="domain" description="Mur ligase C-terminal" evidence="15">
    <location>
        <begin position="332"/>
        <end position="458"/>
    </location>
</feature>
<keyword evidence="10 12" id="KW-0131">Cell cycle</keyword>
<protein>
    <recommendedName>
        <fullName evidence="12">UDP-N-acetylmuramyl-tripeptide synthetase</fullName>
        <ecNumber evidence="12">6.3.2.-</ecNumber>
    </recommendedName>
    <alternativeName>
        <fullName evidence="12">UDP-MurNAc-tripeptide synthetase</fullName>
    </alternativeName>
</protein>
<dbReference type="UniPathway" id="UPA00219"/>
<keyword evidence="5 12" id="KW-0132">Cell division</keyword>
<dbReference type="PANTHER" id="PTHR23135">
    <property type="entry name" value="MUR LIGASE FAMILY MEMBER"/>
    <property type="match status" value="1"/>
</dbReference>
<feature type="binding site" evidence="12">
    <location>
        <begin position="112"/>
        <end position="118"/>
    </location>
    <ligand>
        <name>ATP</name>
        <dbReference type="ChEBI" id="CHEBI:30616"/>
    </ligand>
</feature>
<evidence type="ECO:0000313" key="17">
    <source>
        <dbReference type="EMBL" id="KGR83990.1"/>
    </source>
</evidence>
<evidence type="ECO:0000256" key="2">
    <source>
        <dbReference type="ARBA" id="ARBA00005898"/>
    </source>
</evidence>
<evidence type="ECO:0000256" key="7">
    <source>
        <dbReference type="ARBA" id="ARBA00022840"/>
    </source>
</evidence>
<comment type="caution">
    <text evidence="17">The sequence shown here is derived from an EMBL/GenBank/DDBJ whole genome shotgun (WGS) entry which is preliminary data.</text>
</comment>
<dbReference type="EC" id="6.3.2.-" evidence="12"/>
<keyword evidence="8 12" id="KW-0133">Cell shape</keyword>
<evidence type="ECO:0000313" key="18">
    <source>
        <dbReference type="Proteomes" id="UP000030437"/>
    </source>
</evidence>
<comment type="PTM">
    <text evidence="12">Carboxylation is probably crucial for Mg(2+) binding and, consequently, for the gamma-phosphate positioning of ATP.</text>
</comment>
<dbReference type="InterPro" id="IPR018109">
    <property type="entry name" value="Folylpolyglutamate_synth_CS"/>
</dbReference>
<dbReference type="AlphaFoldDB" id="A0A0A3IKH9"/>
<evidence type="ECO:0000256" key="10">
    <source>
        <dbReference type="ARBA" id="ARBA00023306"/>
    </source>
</evidence>
<evidence type="ECO:0000256" key="11">
    <source>
        <dbReference type="ARBA" id="ARBA00023316"/>
    </source>
</evidence>
<dbReference type="STRING" id="1220589.CD32_15005"/>
<accession>A0A0A3IKH9</accession>
<evidence type="ECO:0000256" key="9">
    <source>
        <dbReference type="ARBA" id="ARBA00022984"/>
    </source>
</evidence>
<dbReference type="Gene3D" id="3.90.190.20">
    <property type="entry name" value="Mur ligase, C-terminal domain"/>
    <property type="match status" value="1"/>
</dbReference>
<comment type="cofactor">
    <cofactor evidence="12">
        <name>Mg(2+)</name>
        <dbReference type="ChEBI" id="CHEBI:18420"/>
    </cofactor>
</comment>
<keyword evidence="11 12" id="KW-0961">Cell wall biogenesis/degradation</keyword>
<evidence type="ECO:0000259" key="14">
    <source>
        <dbReference type="Pfam" id="PF01225"/>
    </source>
</evidence>
<dbReference type="GO" id="GO:0005737">
    <property type="term" value="C:cytoplasm"/>
    <property type="evidence" value="ECO:0007669"/>
    <property type="project" value="UniProtKB-SubCell"/>
</dbReference>
<evidence type="ECO:0000256" key="6">
    <source>
        <dbReference type="ARBA" id="ARBA00022741"/>
    </source>
</evidence>
<evidence type="ECO:0000259" key="15">
    <source>
        <dbReference type="Pfam" id="PF02875"/>
    </source>
</evidence>
<feature type="binding site" evidence="12">
    <location>
        <begin position="157"/>
        <end position="158"/>
    </location>
    <ligand>
        <name>UDP-N-acetyl-alpha-D-muramoyl-L-alanyl-D-glutamate</name>
        <dbReference type="ChEBI" id="CHEBI:83900"/>
    </ligand>
</feature>
<keyword evidence="4 12" id="KW-0436">Ligase</keyword>
<dbReference type="GO" id="GO:0071555">
    <property type="term" value="P:cell wall organization"/>
    <property type="evidence" value="ECO:0007669"/>
    <property type="project" value="UniProtKB-KW"/>
</dbReference>
<dbReference type="GO" id="GO:0004326">
    <property type="term" value="F:tetrahydrofolylpolyglutamate synthase activity"/>
    <property type="evidence" value="ECO:0007669"/>
    <property type="project" value="InterPro"/>
</dbReference>
<dbReference type="Proteomes" id="UP000030437">
    <property type="component" value="Unassembled WGS sequence"/>
</dbReference>
<keyword evidence="9 12" id="KW-0573">Peptidoglycan synthesis</keyword>
<feature type="binding site" evidence="12">
    <location>
        <position position="192"/>
    </location>
    <ligand>
        <name>UDP-N-acetyl-alpha-D-muramoyl-L-alanyl-D-glutamate</name>
        <dbReference type="ChEBI" id="CHEBI:83900"/>
    </ligand>
</feature>
<comment type="subcellular location">
    <subcellularLocation>
        <location evidence="12 13">Cytoplasm</location>
    </subcellularLocation>
</comment>
<evidence type="ECO:0000256" key="8">
    <source>
        <dbReference type="ARBA" id="ARBA00022960"/>
    </source>
</evidence>
<sequence>MQLAELLKDWPCTVKGSIREEVVRIEDSLEAVRPGDLFIARKGRKHDGKKWIDQAIERGAKAIVVDEEVFFDDFICGVPLIWVPNILQFSAYASAKLYGFPSEVLKIVAITGTNGKTTVSHFIGQMLQKLNKRVLVIGTNGVYLNGTPFETDIEQLTTLQPKHLHLLFLEAIKQNVEYVIMEASSMGLATYRLDHCDIDIGVFLNLAEDHIEDHGSFEQYKLAKQRLAGLSQKLVLNGDDSFCRSVGVLTKREKCYFGLKGRVDVLLQALAEGKTESTCWVQTAQKERVITVPFIGDHQRANVAATIAVLKMLGFSFDDVIELIPELTLPEGRMQTFHSKQGYHVIVDYAHTADALKAVLQTVKNTYTRNIYVVFSCGGERDVAKRREMGTVASKYANHIILTTDNCRSENPEVINRQIAEGFFATQSYEMILAREEAIEKALRLAKEGDIIVIAGKGHERTQTIGNITTPFSDIECVTSLLARLDDEKSCGSRS</sequence>
<evidence type="ECO:0000256" key="5">
    <source>
        <dbReference type="ARBA" id="ARBA00022618"/>
    </source>
</evidence>
<dbReference type="Pfam" id="PF02875">
    <property type="entry name" value="Mur_ligase_C"/>
    <property type="match status" value="1"/>
</dbReference>
<evidence type="ECO:0000256" key="3">
    <source>
        <dbReference type="ARBA" id="ARBA00022490"/>
    </source>
</evidence>
<dbReference type="GO" id="GO:0009252">
    <property type="term" value="P:peptidoglycan biosynthetic process"/>
    <property type="evidence" value="ECO:0007669"/>
    <property type="project" value="UniProtKB-UniRule"/>
</dbReference>
<dbReference type="PROSITE" id="PS01011">
    <property type="entry name" value="FOLYLPOLYGLU_SYNT_1"/>
    <property type="match status" value="1"/>
</dbReference>
<dbReference type="GO" id="GO:0051301">
    <property type="term" value="P:cell division"/>
    <property type="evidence" value="ECO:0007669"/>
    <property type="project" value="UniProtKB-KW"/>
</dbReference>
<comment type="caution">
    <text evidence="12">Lacks conserved residue(s) required for the propagation of feature annotation.</text>
</comment>
<gene>
    <name evidence="12" type="primary">murE</name>
    <name evidence="17" type="ORF">CD32_15005</name>
</gene>
<feature type="domain" description="Mur ligase N-terminal catalytic" evidence="14">
    <location>
        <begin position="32"/>
        <end position="69"/>
    </location>
</feature>
<dbReference type="RefSeq" id="WP_036156015.1">
    <property type="nucleotide sequence ID" value="NZ_AVCX01000004.1"/>
</dbReference>
<dbReference type="eggNOG" id="COG0769">
    <property type="taxonomic scope" value="Bacteria"/>
</dbReference>
<evidence type="ECO:0000259" key="16">
    <source>
        <dbReference type="Pfam" id="PF08245"/>
    </source>
</evidence>
<dbReference type="InterPro" id="IPR004101">
    <property type="entry name" value="Mur_ligase_C"/>
</dbReference>
<dbReference type="GO" id="GO:0005524">
    <property type="term" value="F:ATP binding"/>
    <property type="evidence" value="ECO:0007669"/>
    <property type="project" value="UniProtKB-UniRule"/>
</dbReference>
<dbReference type="InterPro" id="IPR000713">
    <property type="entry name" value="Mur_ligase_N"/>
</dbReference>
<dbReference type="EMBL" id="JPVP01000057">
    <property type="protein sequence ID" value="KGR83990.1"/>
    <property type="molecule type" value="Genomic_DNA"/>
</dbReference>
<keyword evidence="18" id="KW-1185">Reference proteome</keyword>
<evidence type="ECO:0000256" key="1">
    <source>
        <dbReference type="ARBA" id="ARBA00004752"/>
    </source>
</evidence>
<feature type="binding site" evidence="12">
    <location>
        <position position="184"/>
    </location>
    <ligand>
        <name>UDP-N-acetyl-alpha-D-muramoyl-L-alanyl-D-glutamate</name>
        <dbReference type="ChEBI" id="CHEBI:83900"/>
    </ligand>
</feature>